<dbReference type="RefSeq" id="WP_218323789.1">
    <property type="nucleotide sequence ID" value="NZ_JAEEGC010000201.1"/>
</dbReference>
<sequence>MRIKNYVLGLFITVGILFSMNPIIVFADSPLTSTNFYKAYTDVNIVKKAEEKGIINQEIANYLHSSTNPIDVKAAVINALGWNFDGKSNAKSYVSLIYSKDIDKLDMQSLSGDELFCISYMMALDNYFDVNKAESLMEKAYEKNRTSFTIAIVRSIIKGQASMSGDWGMVWTNTESVLNDKTLVKEMRQGAIDIIVEYMKLYEKYSTNTTDTVIATNRIFGSNRYETSAKICEEGWKQSDYVVIASGEAFPDSLSAAPLAKKYNAPILLNTHDSLLSQVSSEIDRLQAKHAILIGGLASLSSEVENAIKAKGLDIIRLSGATRYETSIEIAKKIGTSNGVIVTTGEDYGDALSIAPIAGKLQMPIILAQKDVLNSVQEQFISNNSIPITYVLGYTDIISDAVASKFPNVQRIGGDNKYIRNLNIIDTFSKEIDFSKSILTSGKDFPDALSGSAFAALNNSPIFLIGSGSYNGYEESSNNISIATLLRNNKANTLYTLGGNANISDDTLNDIVNRIK</sequence>
<dbReference type="Pfam" id="PF04122">
    <property type="entry name" value="CW_binding_2"/>
    <property type="match status" value="3"/>
</dbReference>
<gene>
    <name evidence="1" type="ORF">I6U48_27940</name>
</gene>
<dbReference type="PANTHER" id="PTHR30032:SF8">
    <property type="entry name" value="GERMINATION-SPECIFIC N-ACETYLMURAMOYL-L-ALANINE AMIDASE"/>
    <property type="match status" value="1"/>
</dbReference>
<dbReference type="EMBL" id="JAEEGC010000201">
    <property type="protein sequence ID" value="MBV7276709.1"/>
    <property type="molecule type" value="Genomic_DNA"/>
</dbReference>
<evidence type="ECO:0000313" key="2">
    <source>
        <dbReference type="Proteomes" id="UP000694308"/>
    </source>
</evidence>
<keyword evidence="2" id="KW-1185">Reference proteome</keyword>
<name>A0A949X4L4_9CLOT</name>
<protein>
    <submittedName>
        <fullName evidence="1">Cell wall-binding repeat-containing protein</fullName>
    </submittedName>
</protein>
<organism evidence="1 2">
    <name type="scientific">Clostridium thailandense</name>
    <dbReference type="NCBI Taxonomy" id="2794346"/>
    <lineage>
        <taxon>Bacteria</taxon>
        <taxon>Bacillati</taxon>
        <taxon>Bacillota</taxon>
        <taxon>Clostridia</taxon>
        <taxon>Eubacteriales</taxon>
        <taxon>Clostridiaceae</taxon>
        <taxon>Clostridium</taxon>
    </lineage>
</organism>
<dbReference type="PANTHER" id="PTHR30032">
    <property type="entry name" value="N-ACETYLMURAMOYL-L-ALANINE AMIDASE-RELATED"/>
    <property type="match status" value="1"/>
</dbReference>
<comment type="caution">
    <text evidence="1">The sequence shown here is derived from an EMBL/GenBank/DDBJ whole genome shotgun (WGS) entry which is preliminary data.</text>
</comment>
<proteinExistence type="predicted"/>
<dbReference type="InterPro" id="IPR051922">
    <property type="entry name" value="Bact_Sporulation_Assoc"/>
</dbReference>
<evidence type="ECO:0000313" key="1">
    <source>
        <dbReference type="EMBL" id="MBV7276709.1"/>
    </source>
</evidence>
<accession>A0A949X4L4</accession>
<dbReference type="Proteomes" id="UP000694308">
    <property type="component" value="Unassembled WGS sequence"/>
</dbReference>
<dbReference type="InterPro" id="IPR007253">
    <property type="entry name" value="Cell_wall-bd_2"/>
</dbReference>
<dbReference type="AlphaFoldDB" id="A0A949X4L4"/>
<reference evidence="1" key="1">
    <citation type="submission" date="2020-12" db="EMBL/GenBank/DDBJ databases">
        <title>Clostridium thailandense sp. nov., a novel acetogenic bacterium isolated from peat land soil in Thailand.</title>
        <authorList>
            <person name="Chaikitkaew S."/>
            <person name="Birkeland N.K."/>
        </authorList>
    </citation>
    <scope>NUCLEOTIDE SEQUENCE</scope>
    <source>
        <strain evidence="1">PL3</strain>
    </source>
</reference>